<proteinExistence type="predicted"/>
<reference evidence="2" key="1">
    <citation type="submission" date="2023-01" db="EMBL/GenBank/DDBJ databases">
        <title>Draft genome sequence of Nocardiopsis sp. LSu2-4 isolated from halophytes.</title>
        <authorList>
            <person name="Duangmal K."/>
            <person name="Chantavorakit T."/>
        </authorList>
    </citation>
    <scope>NUCLEOTIDE SEQUENCE</scope>
    <source>
        <strain evidence="2">LSu2-4</strain>
    </source>
</reference>
<dbReference type="RefSeq" id="WP_270681543.1">
    <property type="nucleotide sequence ID" value="NZ_JAQFWP010000122.1"/>
</dbReference>
<feature type="signal peptide" evidence="1">
    <location>
        <begin position="1"/>
        <end position="23"/>
    </location>
</feature>
<name>A0ABT4TW83_9ACTN</name>
<organism evidence="2 3">
    <name type="scientific">Nocardiopsis suaedae</name>
    <dbReference type="NCBI Taxonomy" id="3018444"/>
    <lineage>
        <taxon>Bacteria</taxon>
        <taxon>Bacillati</taxon>
        <taxon>Actinomycetota</taxon>
        <taxon>Actinomycetes</taxon>
        <taxon>Streptosporangiales</taxon>
        <taxon>Nocardiopsidaceae</taxon>
        <taxon>Nocardiopsis</taxon>
    </lineage>
</organism>
<gene>
    <name evidence="2" type="ORF">O4U47_30920</name>
</gene>
<feature type="chain" id="PRO_5047255488" description="Secreted protein" evidence="1">
    <location>
        <begin position="24"/>
        <end position="72"/>
    </location>
</feature>
<sequence length="72" mass="7180">MKKAFAVAAIAAGALAATAPAAAAHSGDSYSGVNGDALNCTGLPWNWEGFVDVLTLTGEYDACKTTGVTYGP</sequence>
<keyword evidence="1" id="KW-0732">Signal</keyword>
<protein>
    <recommendedName>
        <fullName evidence="4">Secreted protein</fullName>
    </recommendedName>
</protein>
<evidence type="ECO:0000313" key="2">
    <source>
        <dbReference type="EMBL" id="MDA2808958.1"/>
    </source>
</evidence>
<evidence type="ECO:0008006" key="4">
    <source>
        <dbReference type="Google" id="ProtNLM"/>
    </source>
</evidence>
<evidence type="ECO:0000313" key="3">
    <source>
        <dbReference type="Proteomes" id="UP001165685"/>
    </source>
</evidence>
<accession>A0ABT4TW83</accession>
<dbReference type="Proteomes" id="UP001165685">
    <property type="component" value="Unassembled WGS sequence"/>
</dbReference>
<keyword evidence="3" id="KW-1185">Reference proteome</keyword>
<comment type="caution">
    <text evidence="2">The sequence shown here is derived from an EMBL/GenBank/DDBJ whole genome shotgun (WGS) entry which is preliminary data.</text>
</comment>
<evidence type="ECO:0000256" key="1">
    <source>
        <dbReference type="SAM" id="SignalP"/>
    </source>
</evidence>
<dbReference type="EMBL" id="JAQFWP010000122">
    <property type="protein sequence ID" value="MDA2808958.1"/>
    <property type="molecule type" value="Genomic_DNA"/>
</dbReference>